<evidence type="ECO:0000313" key="3">
    <source>
        <dbReference type="Proteomes" id="UP000305887"/>
    </source>
</evidence>
<feature type="transmembrane region" description="Helical" evidence="1">
    <location>
        <begin position="32"/>
        <end position="50"/>
    </location>
</feature>
<dbReference type="Proteomes" id="UP000305887">
    <property type="component" value="Unassembled WGS sequence"/>
</dbReference>
<name>A0A5C4N020_9RHOB</name>
<accession>A0A5C4N020</accession>
<feature type="transmembrane region" description="Helical" evidence="1">
    <location>
        <begin position="70"/>
        <end position="95"/>
    </location>
</feature>
<reference evidence="2 3" key="1">
    <citation type="submission" date="2019-06" db="EMBL/GenBank/DDBJ databases">
        <title>YIM 131921 draft genome.</title>
        <authorList>
            <person name="Jiang L."/>
        </authorList>
    </citation>
    <scope>NUCLEOTIDE SEQUENCE [LARGE SCALE GENOMIC DNA]</scope>
    <source>
        <strain evidence="2 3">YIM 131921</strain>
    </source>
</reference>
<dbReference type="AlphaFoldDB" id="A0A5C4N020"/>
<protein>
    <recommendedName>
        <fullName evidence="4">YIP1 family protein</fullName>
    </recommendedName>
</protein>
<keyword evidence="1" id="KW-0472">Membrane</keyword>
<proteinExistence type="predicted"/>
<keyword evidence="3" id="KW-1185">Reference proteome</keyword>
<evidence type="ECO:0008006" key="4">
    <source>
        <dbReference type="Google" id="ProtNLM"/>
    </source>
</evidence>
<keyword evidence="1" id="KW-1133">Transmembrane helix</keyword>
<dbReference type="OrthoDB" id="7771437at2"/>
<evidence type="ECO:0000256" key="1">
    <source>
        <dbReference type="SAM" id="Phobius"/>
    </source>
</evidence>
<feature type="transmembrane region" description="Helical" evidence="1">
    <location>
        <begin position="134"/>
        <end position="153"/>
    </location>
</feature>
<evidence type="ECO:0000313" key="2">
    <source>
        <dbReference type="EMBL" id="TNC51087.1"/>
    </source>
</evidence>
<gene>
    <name evidence="2" type="ORF">FHG66_05900</name>
</gene>
<feature type="transmembrane region" description="Helical" evidence="1">
    <location>
        <begin position="107"/>
        <end position="128"/>
    </location>
</feature>
<comment type="caution">
    <text evidence="2">The sequence shown here is derived from an EMBL/GenBank/DDBJ whole genome shotgun (WGS) entry which is preliminary data.</text>
</comment>
<dbReference type="EMBL" id="VDFU01000005">
    <property type="protein sequence ID" value="TNC51087.1"/>
    <property type="molecule type" value="Genomic_DNA"/>
</dbReference>
<keyword evidence="1" id="KW-0812">Transmembrane</keyword>
<sequence length="166" mass="17956">MGLTADIRRSLVQGPRQVVREHLARGVNESRALAFLMIGCGLIFVAQWPRLMRTAQAEQDEFSRLVAYALLGWMIIWPLVFYGAAGIVHAVSRLAGGHGTAYGARLALFWSWLATAPLGLLTGLLAGLTGSSALANLAGVVWIGVFVAFWWLAQKEAATMPRTHGL</sequence>
<organism evidence="2 3">
    <name type="scientific">Rubellimicrobium rubrum</name>
    <dbReference type="NCBI Taxonomy" id="2585369"/>
    <lineage>
        <taxon>Bacteria</taxon>
        <taxon>Pseudomonadati</taxon>
        <taxon>Pseudomonadota</taxon>
        <taxon>Alphaproteobacteria</taxon>
        <taxon>Rhodobacterales</taxon>
        <taxon>Roseobacteraceae</taxon>
        <taxon>Rubellimicrobium</taxon>
    </lineage>
</organism>